<evidence type="ECO:0000256" key="2">
    <source>
        <dbReference type="ARBA" id="ARBA00022475"/>
    </source>
</evidence>
<keyword evidence="5" id="KW-0418">Kinase</keyword>
<dbReference type="InterPro" id="IPR003594">
    <property type="entry name" value="HATPase_dom"/>
</dbReference>
<organism evidence="9 10">
    <name type="scientific">Lederbergia galactosidilytica</name>
    <dbReference type="NCBI Taxonomy" id="217031"/>
    <lineage>
        <taxon>Bacteria</taxon>
        <taxon>Bacillati</taxon>
        <taxon>Bacillota</taxon>
        <taxon>Bacilli</taxon>
        <taxon>Bacillales</taxon>
        <taxon>Bacillaceae</taxon>
        <taxon>Lederbergia</taxon>
    </lineage>
</organism>
<sequence>MKWRKTLFAKIVMILLLIVIPITGIYTYSYYQSLTIMENEVKERNLNRLSIVKNQIDSSFDNMSILLLSLSGHSSIKDLKSAELYSEYEQFFVKRQILDQLALLQGISSWKADFSVYAPRHSIALETKSDGVATEDIAREWELRTDKKNGTSYFIKHLIEPINSITLGTDPDIVMEVKVPVSNIESYLDQLKLNQYSDPFMYQTDKEALVSASGSKEKMREIINLIPNIDQENQGNVTVVYDDQEYFLTYMKLDKLGWIIVDYTLAENVFAPLTKTRNMFYLFVTIMLLLSILTTYLFYQNIQSPIRNMIRAIQRIKGGNYSARIKPNQIHEFQFMVSSFNDMSQQLETLIEEVYKEKIRYQEVHLKQLQFQINPHFLYNCLFIIKNMAKLKQYEGIEAMSLHLGNYYRYMTKIDDKKVTLREELEFVKNYLDIHVIRLQRLNYEINVVEEMNNLYIPRLLIQPIVENALEHGIKANKEGEILLTGRIIDGLNHISIEDSGMGLSEEELEKLQQKINTSISSQDGQGTWNVHQRLTFHFGEDSGLIFSKSSMGGLKVTIRWR</sequence>
<keyword evidence="6 7" id="KW-0472">Membrane</keyword>
<dbReference type="GO" id="GO:0000155">
    <property type="term" value="F:phosphorelay sensor kinase activity"/>
    <property type="evidence" value="ECO:0007669"/>
    <property type="project" value="InterPro"/>
</dbReference>
<feature type="transmembrane region" description="Helical" evidence="7">
    <location>
        <begin position="279"/>
        <end position="299"/>
    </location>
</feature>
<comment type="caution">
    <text evidence="9">The sequence shown here is derived from an EMBL/GenBank/DDBJ whole genome shotgun (WGS) entry which is preliminary data.</text>
</comment>
<dbReference type="RefSeq" id="WP_064467800.1">
    <property type="nucleotide sequence ID" value="NZ_JAGGKH010000003.1"/>
</dbReference>
<dbReference type="InterPro" id="IPR003660">
    <property type="entry name" value="HAMP_dom"/>
</dbReference>
<dbReference type="AlphaFoldDB" id="A0A178A1E2"/>
<dbReference type="EMBL" id="LDJR01000028">
    <property type="protein sequence ID" value="OAK73932.1"/>
    <property type="molecule type" value="Genomic_DNA"/>
</dbReference>
<dbReference type="InterPro" id="IPR010559">
    <property type="entry name" value="Sig_transdc_His_kin_internal"/>
</dbReference>
<evidence type="ECO:0000313" key="10">
    <source>
        <dbReference type="Proteomes" id="UP000077881"/>
    </source>
</evidence>
<keyword evidence="3" id="KW-0597">Phosphoprotein</keyword>
<dbReference type="STRING" id="217031.ABB05_05770"/>
<reference evidence="9 10" key="1">
    <citation type="submission" date="2015-05" db="EMBL/GenBank/DDBJ databases">
        <title>Comparison of genome.</title>
        <authorList>
            <person name="Zheng Z."/>
            <person name="Sun M."/>
        </authorList>
    </citation>
    <scope>NUCLEOTIDE SEQUENCE [LARGE SCALE GENOMIC DNA]</scope>
    <source>
        <strain evidence="9 10">G25-74</strain>
    </source>
</reference>
<keyword evidence="7" id="KW-1133">Transmembrane helix</keyword>
<keyword evidence="2" id="KW-1003">Cell membrane</keyword>
<dbReference type="InterPro" id="IPR050640">
    <property type="entry name" value="Bact_2-comp_sensor_kinase"/>
</dbReference>
<dbReference type="InterPro" id="IPR036890">
    <property type="entry name" value="HATPase_C_sf"/>
</dbReference>
<evidence type="ECO:0000256" key="6">
    <source>
        <dbReference type="ARBA" id="ARBA00023136"/>
    </source>
</evidence>
<dbReference type="Gene3D" id="3.30.450.20">
    <property type="entry name" value="PAS domain"/>
    <property type="match status" value="1"/>
</dbReference>
<evidence type="ECO:0000259" key="8">
    <source>
        <dbReference type="PROSITE" id="PS50885"/>
    </source>
</evidence>
<keyword evidence="10" id="KW-1185">Reference proteome</keyword>
<evidence type="ECO:0000313" key="9">
    <source>
        <dbReference type="EMBL" id="OAK73932.1"/>
    </source>
</evidence>
<keyword evidence="7" id="KW-0812">Transmembrane</keyword>
<gene>
    <name evidence="9" type="ORF">ABB05_05770</name>
</gene>
<dbReference type="PANTHER" id="PTHR34220">
    <property type="entry name" value="SENSOR HISTIDINE KINASE YPDA"/>
    <property type="match status" value="1"/>
</dbReference>
<dbReference type="SUPFAM" id="SSF158472">
    <property type="entry name" value="HAMP domain-like"/>
    <property type="match status" value="1"/>
</dbReference>
<proteinExistence type="predicted"/>
<dbReference type="Pfam" id="PF06580">
    <property type="entry name" value="His_kinase"/>
    <property type="match status" value="1"/>
</dbReference>
<dbReference type="Gene3D" id="1.10.287.130">
    <property type="match status" value="1"/>
</dbReference>
<evidence type="ECO:0000256" key="7">
    <source>
        <dbReference type="SAM" id="Phobius"/>
    </source>
</evidence>
<dbReference type="PANTHER" id="PTHR34220:SF9">
    <property type="entry name" value="SIGNAL TRANSDUCTION HISTIDINE KINASE INTERNAL REGION DOMAIN-CONTAINING PROTEIN"/>
    <property type="match status" value="1"/>
</dbReference>
<dbReference type="CDD" id="cd06225">
    <property type="entry name" value="HAMP"/>
    <property type="match status" value="1"/>
</dbReference>
<dbReference type="Pfam" id="PF02518">
    <property type="entry name" value="HATPase_c"/>
    <property type="match status" value="1"/>
</dbReference>
<dbReference type="SUPFAM" id="SSF55874">
    <property type="entry name" value="ATPase domain of HSP90 chaperone/DNA topoisomerase II/histidine kinase"/>
    <property type="match status" value="1"/>
</dbReference>
<dbReference type="Proteomes" id="UP000077881">
    <property type="component" value="Unassembled WGS sequence"/>
</dbReference>
<accession>A0A178A1E2</accession>
<dbReference type="GO" id="GO:0005886">
    <property type="term" value="C:plasma membrane"/>
    <property type="evidence" value="ECO:0007669"/>
    <property type="project" value="UniProtKB-SubCell"/>
</dbReference>
<evidence type="ECO:0000256" key="5">
    <source>
        <dbReference type="ARBA" id="ARBA00022777"/>
    </source>
</evidence>
<evidence type="ECO:0000256" key="1">
    <source>
        <dbReference type="ARBA" id="ARBA00004651"/>
    </source>
</evidence>
<dbReference type="Pfam" id="PF00672">
    <property type="entry name" value="HAMP"/>
    <property type="match status" value="1"/>
</dbReference>
<dbReference type="SMART" id="SM00304">
    <property type="entry name" value="HAMP"/>
    <property type="match status" value="1"/>
</dbReference>
<dbReference type="Gene3D" id="3.30.565.10">
    <property type="entry name" value="Histidine kinase-like ATPase, C-terminal domain"/>
    <property type="match status" value="1"/>
</dbReference>
<dbReference type="PROSITE" id="PS50885">
    <property type="entry name" value="HAMP"/>
    <property type="match status" value="1"/>
</dbReference>
<comment type="subcellular location">
    <subcellularLocation>
        <location evidence="1">Cell membrane</location>
        <topology evidence="1">Multi-pass membrane protein</topology>
    </subcellularLocation>
</comment>
<dbReference type="PATRIC" id="fig|217031.6.peg.1247"/>
<feature type="domain" description="HAMP" evidence="8">
    <location>
        <begin position="300"/>
        <end position="352"/>
    </location>
</feature>
<protein>
    <recommendedName>
        <fullName evidence="8">HAMP domain-containing protein</fullName>
    </recommendedName>
</protein>
<keyword evidence="4" id="KW-0808">Transferase</keyword>
<evidence type="ECO:0000256" key="4">
    <source>
        <dbReference type="ARBA" id="ARBA00022679"/>
    </source>
</evidence>
<feature type="transmembrane region" description="Helical" evidence="7">
    <location>
        <begin position="7"/>
        <end position="31"/>
    </location>
</feature>
<name>A0A178A1E2_9BACI</name>
<evidence type="ECO:0000256" key="3">
    <source>
        <dbReference type="ARBA" id="ARBA00022553"/>
    </source>
</evidence>